<dbReference type="RefSeq" id="WP_210175921.1">
    <property type="nucleotide sequence ID" value="NZ_JAGJWX010000076.1"/>
</dbReference>
<gene>
    <name evidence="2" type="ORF">J8657_20825</name>
</gene>
<dbReference type="Proteomes" id="UP000810130">
    <property type="component" value="Unassembled WGS sequence"/>
</dbReference>
<keyword evidence="3" id="KW-1185">Reference proteome</keyword>
<name>A0ABS5BHT9_9GAMM</name>
<feature type="non-terminal residue" evidence="2">
    <location>
        <position position="1"/>
    </location>
</feature>
<feature type="domain" description="AMP-dependent synthetase/ligase" evidence="1">
    <location>
        <begin position="11"/>
        <end position="342"/>
    </location>
</feature>
<dbReference type="EMBL" id="JAGJWX010000076">
    <property type="protein sequence ID" value="MBP2860032.1"/>
    <property type="molecule type" value="Genomic_DNA"/>
</dbReference>
<sequence length="342" mass="36545">PVDICIHQLVEQQAAHSPDTLAVVFESASLSYGELNRRANQLAHWLVEQGVRPDDRVAIALARSVDLVVALLATLKAGGAYVPLDPAYPTERLQYMLADSAPVVLITTTALRSTITTDSAVIELDNPAQQWSACPADNIAPAAVGLTTRHLAYVIYTSGSTGLPKGVQVEHGSVVNLWAGLEQAVYGSIDPQRVSLNASPSFDASVQQLVQLASGRTLVIVPDAIRQNGEQLREWMTQQALEVFDCTPSQLALLMAAGPLPASLRTVLLGGEAIGVAQWQVLASLEGITCHNVYGPTECTVDSTHTRITGQTTRPHIGRPMANRRVYLLDANRQPVPVGVTG</sequence>
<accession>A0ABS5BHT9</accession>
<protein>
    <submittedName>
        <fullName evidence="2">AMP-binding protein</fullName>
    </submittedName>
</protein>
<dbReference type="Gene3D" id="3.40.50.12780">
    <property type="entry name" value="N-terminal domain of ligase-like"/>
    <property type="match status" value="1"/>
</dbReference>
<dbReference type="PANTHER" id="PTHR45527">
    <property type="entry name" value="NONRIBOSOMAL PEPTIDE SYNTHETASE"/>
    <property type="match status" value="1"/>
</dbReference>
<dbReference type="InterPro" id="IPR042099">
    <property type="entry name" value="ANL_N_sf"/>
</dbReference>
<feature type="non-terminal residue" evidence="2">
    <location>
        <position position="342"/>
    </location>
</feature>
<proteinExistence type="predicted"/>
<evidence type="ECO:0000313" key="2">
    <source>
        <dbReference type="EMBL" id="MBP2860032.1"/>
    </source>
</evidence>
<dbReference type="PROSITE" id="PS00455">
    <property type="entry name" value="AMP_BINDING"/>
    <property type="match status" value="1"/>
</dbReference>
<reference evidence="2 3" key="1">
    <citation type="submission" date="2021-04" db="EMBL/GenBank/DDBJ databases">
        <title>Genomic and host-range diversity within the Dickeya zeae complex, identification of D. zeae and D. oryzae members, proposal of two novel subspecies D. zeae subsp. zeae subsp. nov. and D. zeae subsp. dombae subsp. nov.</title>
        <authorList>
            <person name="Van Gijsegem F."/>
            <person name="Hugouvieux-Cotte-Pattat N."/>
        </authorList>
    </citation>
    <scope>NUCLEOTIDE SEQUENCE [LARGE SCALE GENOMIC DNA]</scope>
    <source>
        <strain evidence="2 3">FVG03</strain>
    </source>
</reference>
<evidence type="ECO:0000259" key="1">
    <source>
        <dbReference type="Pfam" id="PF00501"/>
    </source>
</evidence>
<dbReference type="Pfam" id="PF00501">
    <property type="entry name" value="AMP-binding"/>
    <property type="match status" value="1"/>
</dbReference>
<dbReference type="PANTHER" id="PTHR45527:SF1">
    <property type="entry name" value="FATTY ACID SYNTHASE"/>
    <property type="match status" value="1"/>
</dbReference>
<organism evidence="2 3">
    <name type="scientific">Dickeya oryzae</name>
    <dbReference type="NCBI Taxonomy" id="1240404"/>
    <lineage>
        <taxon>Bacteria</taxon>
        <taxon>Pseudomonadati</taxon>
        <taxon>Pseudomonadota</taxon>
        <taxon>Gammaproteobacteria</taxon>
        <taxon>Enterobacterales</taxon>
        <taxon>Pectobacteriaceae</taxon>
        <taxon>Dickeya</taxon>
    </lineage>
</organism>
<evidence type="ECO:0000313" key="3">
    <source>
        <dbReference type="Proteomes" id="UP000810130"/>
    </source>
</evidence>
<dbReference type="InterPro" id="IPR000873">
    <property type="entry name" value="AMP-dep_synth/lig_dom"/>
</dbReference>
<dbReference type="SUPFAM" id="SSF56801">
    <property type="entry name" value="Acetyl-CoA synthetase-like"/>
    <property type="match status" value="1"/>
</dbReference>
<dbReference type="InterPro" id="IPR020845">
    <property type="entry name" value="AMP-binding_CS"/>
</dbReference>
<comment type="caution">
    <text evidence="2">The sequence shown here is derived from an EMBL/GenBank/DDBJ whole genome shotgun (WGS) entry which is preliminary data.</text>
</comment>